<dbReference type="SUPFAM" id="SSF51101">
    <property type="entry name" value="Mannose-binding lectins"/>
    <property type="match status" value="1"/>
</dbReference>
<evidence type="ECO:0000256" key="2">
    <source>
        <dbReference type="ARBA" id="ARBA00022723"/>
    </source>
</evidence>
<dbReference type="Pfam" id="PF16558">
    <property type="entry name" value="AZUL"/>
    <property type="match status" value="1"/>
</dbReference>
<feature type="region of interest" description="Disordered" evidence="4">
    <location>
        <begin position="957"/>
        <end position="1002"/>
    </location>
</feature>
<evidence type="ECO:0000256" key="4">
    <source>
        <dbReference type="SAM" id="MobiDB-lite"/>
    </source>
</evidence>
<dbReference type="InterPro" id="IPR001229">
    <property type="entry name" value="Jacalin-like_lectin_dom"/>
</dbReference>
<dbReference type="InterPro" id="IPR036339">
    <property type="entry name" value="PUB-like_dom_sf"/>
</dbReference>
<dbReference type="SUPFAM" id="SSF143503">
    <property type="entry name" value="PUG domain-like"/>
    <property type="match status" value="1"/>
</dbReference>
<evidence type="ECO:0008006" key="9">
    <source>
        <dbReference type="Google" id="ProtNLM"/>
    </source>
</evidence>
<dbReference type="PANTHER" id="PTHR12143:SF19">
    <property type="entry name" value="PEPTIDE-N(4)-(N-ACETYL-BETA-GLUCOSAMINYL)ASPARAGINE AMIDASE"/>
    <property type="match status" value="1"/>
</dbReference>
<protein>
    <recommendedName>
        <fullName evidence="9">MABP domain-containing protein</fullName>
    </recommendedName>
</protein>
<dbReference type="InterPro" id="IPR002931">
    <property type="entry name" value="Transglutaminase-like"/>
</dbReference>
<evidence type="ECO:0000256" key="3">
    <source>
        <dbReference type="ARBA" id="ARBA00022833"/>
    </source>
</evidence>
<feature type="compositionally biased region" description="Basic and acidic residues" evidence="4">
    <location>
        <begin position="975"/>
        <end position="992"/>
    </location>
</feature>
<dbReference type="GO" id="GO:0006516">
    <property type="term" value="P:glycoprotein catabolic process"/>
    <property type="evidence" value="ECO:0007669"/>
    <property type="project" value="TreeGrafter"/>
</dbReference>
<dbReference type="EMBL" id="DAKRPA010000225">
    <property type="protein sequence ID" value="DAZ94945.1"/>
    <property type="molecule type" value="Genomic_DNA"/>
</dbReference>
<comment type="caution">
    <text evidence="7">The sequence shown here is derived from an EMBL/GenBank/DDBJ whole genome shotgun (WGS) entry which is preliminary data.</text>
</comment>
<dbReference type="InterPro" id="IPR036404">
    <property type="entry name" value="Jacalin-like_lectin_dom_sf"/>
</dbReference>
<dbReference type="GO" id="GO:0046872">
    <property type="term" value="F:metal ion binding"/>
    <property type="evidence" value="ECO:0007669"/>
    <property type="project" value="UniProtKB-KW"/>
</dbReference>
<organism evidence="7 8">
    <name type="scientific">Lagenidium giganteum</name>
    <dbReference type="NCBI Taxonomy" id="4803"/>
    <lineage>
        <taxon>Eukaryota</taxon>
        <taxon>Sar</taxon>
        <taxon>Stramenopiles</taxon>
        <taxon>Oomycota</taxon>
        <taxon>Peronosporomycetes</taxon>
        <taxon>Pythiales</taxon>
        <taxon>Pythiaceae</taxon>
    </lineage>
</organism>
<feature type="domain" description="MABP" evidence="5">
    <location>
        <begin position="474"/>
        <end position="618"/>
    </location>
</feature>
<dbReference type="GO" id="GO:0005634">
    <property type="term" value="C:nucleus"/>
    <property type="evidence" value="ECO:0007669"/>
    <property type="project" value="TreeGrafter"/>
</dbReference>
<reference evidence="7" key="1">
    <citation type="submission" date="2022-11" db="EMBL/GenBank/DDBJ databases">
        <authorList>
            <person name="Morgan W.R."/>
            <person name="Tartar A."/>
        </authorList>
    </citation>
    <scope>NUCLEOTIDE SEQUENCE</scope>
    <source>
        <strain evidence="7">ARSEF 373</strain>
    </source>
</reference>
<dbReference type="Pfam" id="PF01419">
    <property type="entry name" value="Jacalin"/>
    <property type="match status" value="1"/>
</dbReference>
<name>A0AAV2YLW0_9STRA</name>
<evidence type="ECO:0000313" key="8">
    <source>
        <dbReference type="Proteomes" id="UP001146120"/>
    </source>
</evidence>
<evidence type="ECO:0000256" key="1">
    <source>
        <dbReference type="ARBA" id="ARBA00009390"/>
    </source>
</evidence>
<dbReference type="InterPro" id="IPR038765">
    <property type="entry name" value="Papain-like_cys_pep_sf"/>
</dbReference>
<dbReference type="Gene3D" id="1.20.58.2190">
    <property type="match status" value="1"/>
</dbReference>
<reference evidence="7" key="2">
    <citation type="journal article" date="2023" name="Microbiol Resour">
        <title>Decontamination and Annotation of the Draft Genome Sequence of the Oomycete Lagenidium giganteum ARSEF 373.</title>
        <authorList>
            <person name="Morgan W.R."/>
            <person name="Tartar A."/>
        </authorList>
    </citation>
    <scope>NUCLEOTIDE SEQUENCE</scope>
    <source>
        <strain evidence="7">ARSEF 373</strain>
    </source>
</reference>
<keyword evidence="2" id="KW-0479">Metal-binding</keyword>
<dbReference type="Pfam" id="PF01841">
    <property type="entry name" value="Transglut_core"/>
    <property type="match status" value="1"/>
</dbReference>
<dbReference type="InterPro" id="IPR018997">
    <property type="entry name" value="PUB_domain"/>
</dbReference>
<feature type="domain" description="MABP" evidence="5">
    <location>
        <begin position="149"/>
        <end position="293"/>
    </location>
</feature>
<keyword evidence="8" id="KW-1185">Reference proteome</keyword>
<dbReference type="Gene3D" id="3.10.620.30">
    <property type="match status" value="1"/>
</dbReference>
<dbReference type="Gene3D" id="2.20.25.10">
    <property type="match status" value="1"/>
</dbReference>
<dbReference type="PANTHER" id="PTHR12143">
    <property type="entry name" value="PEPTIDE N-GLYCANASE PNGASE -RELATED"/>
    <property type="match status" value="1"/>
</dbReference>
<evidence type="ECO:0000313" key="7">
    <source>
        <dbReference type="EMBL" id="DAZ94945.1"/>
    </source>
</evidence>
<feature type="compositionally biased region" description="Polar residues" evidence="4">
    <location>
        <begin position="993"/>
        <end position="1002"/>
    </location>
</feature>
<dbReference type="SUPFAM" id="SSF54001">
    <property type="entry name" value="Cysteine proteinases"/>
    <property type="match status" value="1"/>
</dbReference>
<dbReference type="InterPro" id="IPR050883">
    <property type="entry name" value="PNGase"/>
</dbReference>
<gene>
    <name evidence="7" type="ORF">N0F65_000324</name>
</gene>
<dbReference type="GO" id="GO:0005829">
    <property type="term" value="C:cytosol"/>
    <property type="evidence" value="ECO:0007669"/>
    <property type="project" value="TreeGrafter"/>
</dbReference>
<dbReference type="CDD" id="cd09212">
    <property type="entry name" value="PUB"/>
    <property type="match status" value="1"/>
</dbReference>
<dbReference type="GO" id="GO:0000224">
    <property type="term" value="F:peptide-N4-(N-acetyl-beta-glucosaminyl)asparagine amidase activity"/>
    <property type="evidence" value="ECO:0007669"/>
    <property type="project" value="TreeGrafter"/>
</dbReference>
<proteinExistence type="inferred from homology"/>
<dbReference type="Proteomes" id="UP001146120">
    <property type="component" value="Unassembled WGS sequence"/>
</dbReference>
<dbReference type="InterPro" id="IPR023341">
    <property type="entry name" value="MABP"/>
</dbReference>
<dbReference type="Gene3D" id="2.100.10.30">
    <property type="entry name" value="Jacalin-like lectin domain"/>
    <property type="match status" value="1"/>
</dbReference>
<dbReference type="PROSITE" id="PS51498">
    <property type="entry name" value="MABP"/>
    <property type="match status" value="2"/>
</dbReference>
<keyword evidence="3" id="KW-0862">Zinc</keyword>
<dbReference type="InterPro" id="IPR032353">
    <property type="entry name" value="AZUL"/>
</dbReference>
<evidence type="ECO:0000259" key="6">
    <source>
        <dbReference type="PROSITE" id="PS51752"/>
    </source>
</evidence>
<dbReference type="Pfam" id="PF09409">
    <property type="entry name" value="PUB"/>
    <property type="match status" value="1"/>
</dbReference>
<dbReference type="PROSITE" id="PS51752">
    <property type="entry name" value="JACALIN_LECTIN"/>
    <property type="match status" value="1"/>
</dbReference>
<accession>A0AAV2YLW0</accession>
<comment type="similarity">
    <text evidence="1">Belongs to the transglutaminase-like superfamily. PNGase family.</text>
</comment>
<sequence length="1585" mass="171529">MVDVVIVYQQTELIVSTPADPPHVLALELLQGQLLSLVGVAPDNQVFVTPSGDVLGYPQPVPAQLTIVAGTRPWLLLLTVDAVVALPSDWTQICSRSVFGAAPVVQPAFRAVASDHDVALICRACAQTCTTGARSYSPLEWLNSGRQAKRFISDLAIVAGDVNVAAPKGFQRLPVNLNHQASGDYVFLCGKRGGNSALSQLLVLTSGDQAESAGARVLPTNCNSGNDSAAVVRVGFTTTPRGLTSVSAFGITDIVAVAGDSDDDIPTGYVKIRQNLNEGATATPLYLCYKMEPLGAFACDVGATHSELGECLFAARHAANPHAFAQIQTAQLPALTILIVSTPADPPHVLALELLQGQLLSLVGVAPDNQVFVTPSGDVLGYPQPVPAQLTIVAGTRPWLLLLTVDAVVALPSDWTQICSRSVFGAAPVVQPAFRAVASDHDVALICRACAQTCTTGARSYSPLEWLNSGRQAKRFISDLAIVAGDVNVAAPKGFQRLPVNLNHQASGDYVFLCGKRGGNSALSQLLVLTSGDQAESAGARVLPTNCNSGNDSAAVVRVGFTTTPRGLTSVSAFGITDIVAVAGDSDDDIPTGYVKIRQNLNEGATATPLYLCYKMEPLGAFACDVGATHSELGECLFAARHAANPHAFAQIQTAQLPALTMFAQQREQADEIMLSAQFKRNEPTMLARLQSGVERVRAYESKAMQEEARQRIPVALLHERARANPSPMPDYQDELVKQLLAWFKKEFFSWMNQPKCSACGFEQTKLVKSDKPTTQEEIQGQAGRVEVYACPLCAAVTRFPRYNDPVKLLDTRVGRCGEWANCFTLCCRAMGFEARYVLDVTDHVWTEVYSTYYKRWLHCDSCENQLDCPLTYEVGWGKDLSYIFSFSHEEVVDVAKRYTQDWPAMASRRQDVSEKWLKTTIDSMNQMLWSGLPSTRVDILRSRAIAEQAELNSTTKKLKDGEVQGRVSGSAEWKSARSEDGKKSSNKHETSEPSSSDGTRTATIASAELSQQLVAGLLKGCDNASCVNPFCSHERSRHDALKDMDANSKVALALQLVASIHARGLSAEGLAMLLCPKSPQDVRPVLQSFKPALYLTLQDADASSKLLVDCSGHEVHVTNAANLPLRKPFLRATDPAIVTSLEYGLELTPGSPLVIPVEPNGFENGFALSALFQLARYDLKTENELTVAIKLKEQSSLRLIKTGDRVRCVLELNGDVRTAECSKNLVESNRVFHVLVIADSAGWAVIVQGETVLTSDSTIVSDTNYQVSIGAQSPSSSHGGATVSHIAVFAANDRARLEKMAQQITSNHLPWSDLDAVGTDGQRFDKKCSTRSAHTRSGYRVTEIKMWGAEYFDGIQFVYEKPGAPMQSGVLFGNDKAQQAAASPTKTFRLWEDEIITGVSGRKGAWTDCLKLTTSFGRVFMCGGNGGGDFQLAIPAGKEVRGIEFHVGDHLTDVTAFLDDTETSQGPLHTSLSTMFAETSGSQRQNAFTAALTKFVLVAARYLDNIAANPDDKKYQRIRVSNKYFQANVGCLSPALCAQFMAWCGFAKETEASEEFFVFQPAQGEGDSKEQARRRLAVLTQWRE</sequence>
<feature type="domain" description="Jacalin-type lectin" evidence="6">
    <location>
        <begin position="1306"/>
        <end position="1461"/>
    </location>
</feature>
<dbReference type="SMART" id="SM00460">
    <property type="entry name" value="TGc"/>
    <property type="match status" value="1"/>
</dbReference>
<evidence type="ECO:0000259" key="5">
    <source>
        <dbReference type="PROSITE" id="PS51498"/>
    </source>
</evidence>
<dbReference type="Gene3D" id="2.100.10.50">
    <property type="match status" value="4"/>
</dbReference>